<dbReference type="FunFam" id="1.10.510.10:FF:000084">
    <property type="entry name" value="Wall-associated receptor kinase 2"/>
    <property type="match status" value="1"/>
</dbReference>
<dbReference type="InterPro" id="IPR001881">
    <property type="entry name" value="EGF-like_Ca-bd_dom"/>
</dbReference>
<dbReference type="SUPFAM" id="SSF56112">
    <property type="entry name" value="Protein kinase-like (PK-like)"/>
    <property type="match status" value="1"/>
</dbReference>
<proteinExistence type="predicted"/>
<evidence type="ECO:0000256" key="6">
    <source>
        <dbReference type="ARBA" id="ARBA00022729"/>
    </source>
</evidence>
<dbReference type="InterPro" id="IPR000742">
    <property type="entry name" value="EGF"/>
</dbReference>
<keyword evidence="5 15" id="KW-0812">Transmembrane</keyword>
<organism evidence="18 19">
    <name type="scientific">Urochloa decumbens</name>
    <dbReference type="NCBI Taxonomy" id="240449"/>
    <lineage>
        <taxon>Eukaryota</taxon>
        <taxon>Viridiplantae</taxon>
        <taxon>Streptophyta</taxon>
        <taxon>Embryophyta</taxon>
        <taxon>Tracheophyta</taxon>
        <taxon>Spermatophyta</taxon>
        <taxon>Magnoliopsida</taxon>
        <taxon>Liliopsida</taxon>
        <taxon>Poales</taxon>
        <taxon>Poaceae</taxon>
        <taxon>PACMAD clade</taxon>
        <taxon>Panicoideae</taxon>
        <taxon>Panicodae</taxon>
        <taxon>Paniceae</taxon>
        <taxon>Melinidinae</taxon>
        <taxon>Urochloa</taxon>
    </lineage>
</organism>
<keyword evidence="7 14" id="KW-0547">Nucleotide-binding</keyword>
<reference evidence="18" key="1">
    <citation type="submission" date="2024-10" db="EMBL/GenBank/DDBJ databases">
        <authorList>
            <person name="Ryan C."/>
        </authorList>
    </citation>
    <scope>NUCLEOTIDE SEQUENCE [LARGE SCALE GENOMIC DNA]</scope>
</reference>
<evidence type="ECO:0000256" key="9">
    <source>
        <dbReference type="ARBA" id="ARBA00022840"/>
    </source>
</evidence>
<evidence type="ECO:0000256" key="15">
    <source>
        <dbReference type="SAM" id="Phobius"/>
    </source>
</evidence>
<dbReference type="AlphaFoldDB" id="A0ABC9CVF7"/>
<keyword evidence="3" id="KW-0245">EGF-like domain</keyword>
<dbReference type="CDD" id="cd14066">
    <property type="entry name" value="STKc_IRAK"/>
    <property type="match status" value="1"/>
</dbReference>
<evidence type="ECO:0000256" key="5">
    <source>
        <dbReference type="ARBA" id="ARBA00022692"/>
    </source>
</evidence>
<dbReference type="Pfam" id="PF07645">
    <property type="entry name" value="EGF_CA"/>
    <property type="match status" value="1"/>
</dbReference>
<dbReference type="InterPro" id="IPR045274">
    <property type="entry name" value="WAK-like"/>
</dbReference>
<dbReference type="Pfam" id="PF13947">
    <property type="entry name" value="GUB_WAK_bind"/>
    <property type="match status" value="2"/>
</dbReference>
<evidence type="ECO:0000256" key="2">
    <source>
        <dbReference type="ARBA" id="ARBA00022527"/>
    </source>
</evidence>
<dbReference type="SMART" id="SM00220">
    <property type="entry name" value="S_TKc"/>
    <property type="match status" value="1"/>
</dbReference>
<feature type="chain" id="PRO_5044855742" description="Protein kinase domain-containing protein" evidence="16">
    <location>
        <begin position="22"/>
        <end position="906"/>
    </location>
</feature>
<dbReference type="PANTHER" id="PTHR27005:SF397">
    <property type="entry name" value="PROTEIN KINASE DOMAIN-CONTAINING PROTEIN"/>
    <property type="match status" value="1"/>
</dbReference>
<dbReference type="InterPro" id="IPR018097">
    <property type="entry name" value="EGF_Ca-bd_CS"/>
</dbReference>
<feature type="domain" description="Protein kinase" evidence="17">
    <location>
        <begin position="575"/>
        <end position="851"/>
    </location>
</feature>
<evidence type="ECO:0000256" key="7">
    <source>
        <dbReference type="ARBA" id="ARBA00022741"/>
    </source>
</evidence>
<evidence type="ECO:0000313" key="18">
    <source>
        <dbReference type="EMBL" id="CAL5026360.1"/>
    </source>
</evidence>
<dbReference type="PROSITE" id="PS00107">
    <property type="entry name" value="PROTEIN_KINASE_ATP"/>
    <property type="match status" value="1"/>
</dbReference>
<dbReference type="PANTHER" id="PTHR27005">
    <property type="entry name" value="WALL-ASSOCIATED RECEPTOR KINASE-LIKE 21"/>
    <property type="match status" value="1"/>
</dbReference>
<dbReference type="InterPro" id="IPR011009">
    <property type="entry name" value="Kinase-like_dom_sf"/>
</dbReference>
<gene>
    <name evidence="18" type="ORF">URODEC1_LOCUS78704</name>
</gene>
<name>A0ABC9CVF7_9POAL</name>
<keyword evidence="4" id="KW-0808">Transferase</keyword>
<keyword evidence="6 16" id="KW-0732">Signal</keyword>
<evidence type="ECO:0000256" key="3">
    <source>
        <dbReference type="ARBA" id="ARBA00022536"/>
    </source>
</evidence>
<dbReference type="PROSITE" id="PS50011">
    <property type="entry name" value="PROTEIN_KINASE_DOM"/>
    <property type="match status" value="1"/>
</dbReference>
<dbReference type="SMART" id="SM00179">
    <property type="entry name" value="EGF_CA"/>
    <property type="match status" value="2"/>
</dbReference>
<keyword evidence="11 15" id="KW-0472">Membrane</keyword>
<evidence type="ECO:0000256" key="16">
    <source>
        <dbReference type="SAM" id="SignalP"/>
    </source>
</evidence>
<keyword evidence="10 15" id="KW-1133">Transmembrane helix</keyword>
<keyword evidence="13" id="KW-0325">Glycoprotein</keyword>
<keyword evidence="9 14" id="KW-0067">ATP-binding</keyword>
<dbReference type="PROSITE" id="PS00108">
    <property type="entry name" value="PROTEIN_KINASE_ST"/>
    <property type="match status" value="1"/>
</dbReference>
<feature type="transmembrane region" description="Helical" evidence="15">
    <location>
        <begin position="498"/>
        <end position="521"/>
    </location>
</feature>
<dbReference type="Proteomes" id="UP001497457">
    <property type="component" value="Chromosome 30rd"/>
</dbReference>
<dbReference type="SMART" id="SM00181">
    <property type="entry name" value="EGF"/>
    <property type="match status" value="3"/>
</dbReference>
<dbReference type="InterPro" id="IPR000719">
    <property type="entry name" value="Prot_kinase_dom"/>
</dbReference>
<evidence type="ECO:0000256" key="4">
    <source>
        <dbReference type="ARBA" id="ARBA00022679"/>
    </source>
</evidence>
<evidence type="ECO:0000256" key="13">
    <source>
        <dbReference type="ARBA" id="ARBA00023180"/>
    </source>
</evidence>
<dbReference type="InterPro" id="IPR049883">
    <property type="entry name" value="NOTCH1_EGF-like"/>
</dbReference>
<dbReference type="Gene3D" id="1.10.510.10">
    <property type="entry name" value="Transferase(Phosphotransferase) domain 1"/>
    <property type="match status" value="1"/>
</dbReference>
<dbReference type="GO" id="GO:0016020">
    <property type="term" value="C:membrane"/>
    <property type="evidence" value="ECO:0007669"/>
    <property type="project" value="UniProtKB-SubCell"/>
</dbReference>
<dbReference type="PROSITE" id="PS01187">
    <property type="entry name" value="EGF_CA"/>
    <property type="match status" value="1"/>
</dbReference>
<dbReference type="EMBL" id="OZ075140">
    <property type="protein sequence ID" value="CAL5026360.1"/>
    <property type="molecule type" value="Genomic_DNA"/>
</dbReference>
<sequence>MAAFLPLVVPFLAATVAIAAAAGHQCPTSCGAIDISYPFGIGPACSRPGFNLTCDATTYSNHLRLGSPNSTVDFMITSASGSVTAVAVGVVRSVIMPVAAAGGGTYPVSWEGPGRPFAISGSANMSLFVLGCGVVATLLDRGGTGGAVVGNCSVVCGGEQVMERLPDGLCGGVGCCRVDVPVPLRAFTVNLSRTSDGVGRDVVTFLVTGRDRYTFRPSDLERGVDADSVAPALLDWAIPDRANCVSAMADRATYACVSNHSYCQDSPIGGYVCHCSQGFSGNAYVVNGCAPNQVYGSNQPKANCPNKCGNVSIPFPFGMELGCFARIHLYLACNPGPVPPILQMTKDLVVTDISIDEGILRIQKLSDPGDFLDNRDSTFYAFSGESGVVKWAVDNYTCEEAMANKDQYMCVSSHSECIEVTDDRTNRHVGYRCRCSSGFEGNPYMEDGCTDIDECSQPDIYICHGICQNSLGSFSCTRCPHGTEFNTSARKCKASSTILGIAIGISSGGGLLFLAAIAGILNRRWKKGVQKRLRRRHFRKNKGILLEQLISTDQNASDSTKIFPLAELEKATDNFHQSRVVGRGGHGTVYKGILTDQRVVAIKRSKLVVNAEIDQFINEVAILSQINHRNVVKLYGCCLESEVPLLVYEFVSNGTLYDLLHGQQSGSLLPLSWEERLRIATEIAGALTYLHSAASMSVLHRDIKSTNVLLNDSYTAKVSDFGASRLIPIDQTHLVTAVQGTFGYLDPEYYHTGLLTDKSDVYSFGVILVELLTRKKPIIENENGEKQNLSNYLLRAMREKPFEEIVDHQVSVEESNKEEIMSFACLAQECLNLRRVARPTMKDVEVRLRLLNGRPIALTKDEDVRPSCEAEQGGLGRRGVVPVADQDGTRQYSLEQEFASSLSIPR</sequence>
<evidence type="ECO:0000256" key="10">
    <source>
        <dbReference type="ARBA" id="ARBA00022989"/>
    </source>
</evidence>
<dbReference type="Pfam" id="PF00069">
    <property type="entry name" value="Pkinase"/>
    <property type="match status" value="1"/>
</dbReference>
<comment type="subcellular location">
    <subcellularLocation>
        <location evidence="1">Membrane</location>
        <topology evidence="1">Single-pass type I membrane protein</topology>
    </subcellularLocation>
</comment>
<evidence type="ECO:0000256" key="11">
    <source>
        <dbReference type="ARBA" id="ARBA00023136"/>
    </source>
</evidence>
<dbReference type="Gene3D" id="3.30.200.20">
    <property type="entry name" value="Phosphorylase Kinase, domain 1"/>
    <property type="match status" value="1"/>
</dbReference>
<dbReference type="InterPro" id="IPR009030">
    <property type="entry name" value="Growth_fac_rcpt_cys_sf"/>
</dbReference>
<evidence type="ECO:0000256" key="12">
    <source>
        <dbReference type="ARBA" id="ARBA00023157"/>
    </source>
</evidence>
<keyword evidence="19" id="KW-1185">Reference proteome</keyword>
<dbReference type="GO" id="GO:0004674">
    <property type="term" value="F:protein serine/threonine kinase activity"/>
    <property type="evidence" value="ECO:0007669"/>
    <property type="project" value="UniProtKB-KW"/>
</dbReference>
<dbReference type="CDD" id="cd00054">
    <property type="entry name" value="EGF_CA"/>
    <property type="match status" value="1"/>
</dbReference>
<evidence type="ECO:0000313" key="19">
    <source>
        <dbReference type="Proteomes" id="UP001497457"/>
    </source>
</evidence>
<evidence type="ECO:0000256" key="1">
    <source>
        <dbReference type="ARBA" id="ARBA00004479"/>
    </source>
</evidence>
<keyword evidence="2" id="KW-0723">Serine/threonine-protein kinase</keyword>
<dbReference type="FunFam" id="3.30.200.20:FF:000043">
    <property type="entry name" value="Wall-associated receptor kinase 2"/>
    <property type="match status" value="1"/>
</dbReference>
<dbReference type="InterPro" id="IPR008271">
    <property type="entry name" value="Ser/Thr_kinase_AS"/>
</dbReference>
<evidence type="ECO:0000256" key="14">
    <source>
        <dbReference type="PROSITE-ProRule" id="PRU10141"/>
    </source>
</evidence>
<accession>A0ABC9CVF7</accession>
<protein>
    <recommendedName>
        <fullName evidence="17">Protein kinase domain-containing protein</fullName>
    </recommendedName>
</protein>
<keyword evidence="12" id="KW-1015">Disulfide bond</keyword>
<keyword evidence="8" id="KW-0418">Kinase</keyword>
<dbReference type="SUPFAM" id="SSF57184">
    <property type="entry name" value="Growth factor receptor domain"/>
    <property type="match status" value="1"/>
</dbReference>
<feature type="signal peptide" evidence="16">
    <location>
        <begin position="1"/>
        <end position="21"/>
    </location>
</feature>
<dbReference type="InterPro" id="IPR025287">
    <property type="entry name" value="WAK_GUB"/>
</dbReference>
<dbReference type="InterPro" id="IPR017441">
    <property type="entry name" value="Protein_kinase_ATP_BS"/>
</dbReference>
<dbReference type="GO" id="GO:0005524">
    <property type="term" value="F:ATP binding"/>
    <property type="evidence" value="ECO:0007669"/>
    <property type="project" value="UniProtKB-UniRule"/>
</dbReference>
<evidence type="ECO:0000259" key="17">
    <source>
        <dbReference type="PROSITE" id="PS50011"/>
    </source>
</evidence>
<dbReference type="Gene3D" id="2.10.25.10">
    <property type="entry name" value="Laminin"/>
    <property type="match status" value="1"/>
</dbReference>
<evidence type="ECO:0000256" key="8">
    <source>
        <dbReference type="ARBA" id="ARBA00022777"/>
    </source>
</evidence>
<feature type="binding site" evidence="14">
    <location>
        <position position="603"/>
    </location>
    <ligand>
        <name>ATP</name>
        <dbReference type="ChEBI" id="CHEBI:30616"/>
    </ligand>
</feature>